<dbReference type="AlphaFoldDB" id="A0A934X160"/>
<evidence type="ECO:0000313" key="3">
    <source>
        <dbReference type="Proteomes" id="UP000611723"/>
    </source>
</evidence>
<proteinExistence type="predicted"/>
<keyword evidence="3" id="KW-1185">Reference proteome</keyword>
<comment type="caution">
    <text evidence="2">The sequence shown here is derived from an EMBL/GenBank/DDBJ whole genome shotgun (WGS) entry which is preliminary data.</text>
</comment>
<dbReference type="GO" id="GO:0051213">
    <property type="term" value="F:dioxygenase activity"/>
    <property type="evidence" value="ECO:0007669"/>
    <property type="project" value="UniProtKB-KW"/>
</dbReference>
<dbReference type="Proteomes" id="UP000611723">
    <property type="component" value="Unassembled WGS sequence"/>
</dbReference>
<dbReference type="PANTHER" id="PTHR36503">
    <property type="entry name" value="BLR2520 PROTEIN"/>
    <property type="match status" value="1"/>
</dbReference>
<protein>
    <submittedName>
        <fullName evidence="2">Glyoxalase/bleomycin resistance/extradiol dioxygenase family protein</fullName>
    </submittedName>
</protein>
<reference evidence="2" key="1">
    <citation type="submission" date="2021-01" db="EMBL/GenBank/DDBJ databases">
        <title>Marivirga aurantiaca sp. nov., isolated from intertidal surface sediments.</title>
        <authorList>
            <person name="Zhang M."/>
        </authorList>
    </citation>
    <scope>NUCLEOTIDE SEQUENCE</scope>
    <source>
        <strain evidence="2">S37H4</strain>
    </source>
</reference>
<evidence type="ECO:0000259" key="1">
    <source>
        <dbReference type="PROSITE" id="PS51819"/>
    </source>
</evidence>
<dbReference type="Gene3D" id="3.10.180.10">
    <property type="entry name" value="2,3-Dihydroxybiphenyl 1,2-Dioxygenase, domain 1"/>
    <property type="match status" value="1"/>
</dbReference>
<dbReference type="EMBL" id="JAEQBW010000009">
    <property type="protein sequence ID" value="MBK6266586.1"/>
    <property type="molecule type" value="Genomic_DNA"/>
</dbReference>
<gene>
    <name evidence="2" type="ORF">JKA74_16185</name>
</gene>
<dbReference type="SUPFAM" id="SSF54593">
    <property type="entry name" value="Glyoxalase/Bleomycin resistance protein/Dihydroxybiphenyl dioxygenase"/>
    <property type="match status" value="1"/>
</dbReference>
<keyword evidence="2" id="KW-0560">Oxidoreductase</keyword>
<dbReference type="PROSITE" id="PS51819">
    <property type="entry name" value="VOC"/>
    <property type="match status" value="1"/>
</dbReference>
<accession>A0A934X160</accession>
<dbReference type="InterPro" id="IPR004360">
    <property type="entry name" value="Glyas_Fos-R_dOase_dom"/>
</dbReference>
<dbReference type="Pfam" id="PF00903">
    <property type="entry name" value="Glyoxalase"/>
    <property type="match status" value="1"/>
</dbReference>
<feature type="domain" description="VOC" evidence="1">
    <location>
        <begin position="3"/>
        <end position="128"/>
    </location>
</feature>
<sequence>MTSKIFINLPVKNLQNSMDFFKALGFSFNMQFTDEKAGCMVIKEGSIFAMLLEEDYFATFTKKPIADATKTTEVLIALDLPSKAAVDEMVKNAVEAGGSTYMEAADHGWMYQHSFADLDGHQWELAYMDESKIPQ</sequence>
<dbReference type="RefSeq" id="WP_201432270.1">
    <property type="nucleotide sequence ID" value="NZ_JAEQBW010000009.1"/>
</dbReference>
<evidence type="ECO:0000313" key="2">
    <source>
        <dbReference type="EMBL" id="MBK6266586.1"/>
    </source>
</evidence>
<dbReference type="PANTHER" id="PTHR36503:SF2">
    <property type="entry name" value="BLR2408 PROTEIN"/>
    <property type="match status" value="1"/>
</dbReference>
<organism evidence="2 3">
    <name type="scientific">Marivirga aurantiaca</name>
    <dbReference type="NCBI Taxonomy" id="2802615"/>
    <lineage>
        <taxon>Bacteria</taxon>
        <taxon>Pseudomonadati</taxon>
        <taxon>Bacteroidota</taxon>
        <taxon>Cytophagia</taxon>
        <taxon>Cytophagales</taxon>
        <taxon>Marivirgaceae</taxon>
        <taxon>Marivirga</taxon>
    </lineage>
</organism>
<dbReference type="InterPro" id="IPR037523">
    <property type="entry name" value="VOC_core"/>
</dbReference>
<keyword evidence="2" id="KW-0223">Dioxygenase</keyword>
<name>A0A934X160_9BACT</name>
<dbReference type="InterPro" id="IPR029068">
    <property type="entry name" value="Glyas_Bleomycin-R_OHBP_Dase"/>
</dbReference>